<dbReference type="EMBL" id="SRMA01025566">
    <property type="protein sequence ID" value="TRY93121.1"/>
    <property type="molecule type" value="Genomic_DNA"/>
</dbReference>
<feature type="region of interest" description="Disordered" evidence="1">
    <location>
        <begin position="36"/>
        <end position="78"/>
    </location>
</feature>
<comment type="caution">
    <text evidence="2">The sequence shown here is derived from an EMBL/GenBank/DDBJ whole genome shotgun (WGS) entry which is preliminary data.</text>
</comment>
<evidence type="ECO:0000313" key="2">
    <source>
        <dbReference type="EMBL" id="TRY93121.1"/>
    </source>
</evidence>
<gene>
    <name evidence="2" type="ORF">DNTS_027369</name>
</gene>
<dbReference type="AlphaFoldDB" id="A0A553QT11"/>
<name>A0A553QT11_9TELE</name>
<evidence type="ECO:0000313" key="3">
    <source>
        <dbReference type="Proteomes" id="UP000316079"/>
    </source>
</evidence>
<reference evidence="2 3" key="1">
    <citation type="journal article" date="2019" name="Sci. Data">
        <title>Hybrid genome assembly and annotation of Danionella translucida.</title>
        <authorList>
            <person name="Kadobianskyi M."/>
            <person name="Schulze L."/>
            <person name="Schuelke M."/>
            <person name="Judkewitz B."/>
        </authorList>
    </citation>
    <scope>NUCLEOTIDE SEQUENCE [LARGE SCALE GENOMIC DNA]</scope>
    <source>
        <strain evidence="2 3">Bolton</strain>
    </source>
</reference>
<accession>A0A553QT11</accession>
<sequence length="78" mass="8994">MRELEEKCPHKPDHQKRCRKGCVKVADWRQRQGGVTEMRGHVLESKMDPHRTELGPIINPCKQSPMGPTRDYPNGPCM</sequence>
<proteinExistence type="predicted"/>
<keyword evidence="3" id="KW-1185">Reference proteome</keyword>
<dbReference type="Proteomes" id="UP000316079">
    <property type="component" value="Unassembled WGS sequence"/>
</dbReference>
<evidence type="ECO:0000256" key="1">
    <source>
        <dbReference type="SAM" id="MobiDB-lite"/>
    </source>
</evidence>
<organism evidence="2 3">
    <name type="scientific">Danionella cerebrum</name>
    <dbReference type="NCBI Taxonomy" id="2873325"/>
    <lineage>
        <taxon>Eukaryota</taxon>
        <taxon>Metazoa</taxon>
        <taxon>Chordata</taxon>
        <taxon>Craniata</taxon>
        <taxon>Vertebrata</taxon>
        <taxon>Euteleostomi</taxon>
        <taxon>Actinopterygii</taxon>
        <taxon>Neopterygii</taxon>
        <taxon>Teleostei</taxon>
        <taxon>Ostariophysi</taxon>
        <taxon>Cypriniformes</taxon>
        <taxon>Danionidae</taxon>
        <taxon>Danioninae</taxon>
        <taxon>Danionella</taxon>
    </lineage>
</organism>
<feature type="compositionally biased region" description="Basic and acidic residues" evidence="1">
    <location>
        <begin position="38"/>
        <end position="53"/>
    </location>
</feature>
<protein>
    <submittedName>
        <fullName evidence="2">Uncharacterized protein</fullName>
    </submittedName>
</protein>
<feature type="non-terminal residue" evidence="2">
    <location>
        <position position="78"/>
    </location>
</feature>